<organism evidence="3 4">
    <name type="scientific">Trichoderma harzianum</name>
    <name type="common">Hypocrea lixii</name>
    <dbReference type="NCBI Taxonomy" id="5544"/>
    <lineage>
        <taxon>Eukaryota</taxon>
        <taxon>Fungi</taxon>
        <taxon>Dikarya</taxon>
        <taxon>Ascomycota</taxon>
        <taxon>Pezizomycotina</taxon>
        <taxon>Sordariomycetes</taxon>
        <taxon>Hypocreomycetidae</taxon>
        <taxon>Hypocreales</taxon>
        <taxon>Hypocreaceae</taxon>
        <taxon>Trichoderma</taxon>
    </lineage>
</organism>
<dbReference type="OrthoDB" id="329835at2759"/>
<sequence>MSGIKSSAEEAGAGGSINDSVNSSKSQNGTANQFHIAICGVGMRLSGGIRSTEEFWNLLASDLDARGSAPGAQSEGCDMRGSRLSEGHDSVDASFFTIAEEPTNFGPYDQKLLEVTRECLEDACEVSYRGKDASVACYLAMPSNKEPESKEVRHTSTADHVSKQYDLQGPR</sequence>
<evidence type="ECO:0000313" key="4">
    <source>
        <dbReference type="Proteomes" id="UP000236290"/>
    </source>
</evidence>
<feature type="region of interest" description="Disordered" evidence="1">
    <location>
        <begin position="144"/>
        <end position="171"/>
    </location>
</feature>
<feature type="region of interest" description="Disordered" evidence="1">
    <location>
        <begin position="1"/>
        <end position="26"/>
    </location>
</feature>
<dbReference type="SUPFAM" id="SSF53901">
    <property type="entry name" value="Thiolase-like"/>
    <property type="match status" value="1"/>
</dbReference>
<protein>
    <recommendedName>
        <fullName evidence="2">Beta-ketoacyl synthase-like N-terminal domain-containing protein</fullName>
    </recommendedName>
</protein>
<comment type="caution">
    <text evidence="3">The sequence shown here is derived from an EMBL/GenBank/DDBJ whole genome shotgun (WGS) entry which is preliminary data.</text>
</comment>
<proteinExistence type="predicted"/>
<accession>A0A2K0UR65</accession>
<name>A0A2K0UR65_TRIHA</name>
<gene>
    <name evidence="3" type="ORF">THARTR1_00288</name>
</gene>
<dbReference type="InterPro" id="IPR014030">
    <property type="entry name" value="Ketoacyl_synth_N"/>
</dbReference>
<dbReference type="InterPro" id="IPR016039">
    <property type="entry name" value="Thiolase-like"/>
</dbReference>
<dbReference type="Gene3D" id="3.40.47.10">
    <property type="match status" value="1"/>
</dbReference>
<reference evidence="3 4" key="1">
    <citation type="submission" date="2017-02" db="EMBL/GenBank/DDBJ databases">
        <title>Genomes of Trichoderma spp. with biocontrol activity.</title>
        <authorList>
            <person name="Gardiner D."/>
            <person name="Kazan K."/>
            <person name="Vos C."/>
            <person name="Harvey P."/>
        </authorList>
    </citation>
    <scope>NUCLEOTIDE SEQUENCE [LARGE SCALE GENOMIC DNA]</scope>
    <source>
        <strain evidence="3 4">Tr1</strain>
    </source>
</reference>
<feature type="compositionally biased region" description="Basic and acidic residues" evidence="1">
    <location>
        <begin position="145"/>
        <end position="163"/>
    </location>
</feature>
<evidence type="ECO:0000313" key="3">
    <source>
        <dbReference type="EMBL" id="PNP60264.1"/>
    </source>
</evidence>
<evidence type="ECO:0000259" key="2">
    <source>
        <dbReference type="Pfam" id="PF00109"/>
    </source>
</evidence>
<dbReference type="GO" id="GO:0016746">
    <property type="term" value="F:acyltransferase activity"/>
    <property type="evidence" value="ECO:0007669"/>
    <property type="project" value="InterPro"/>
</dbReference>
<dbReference type="AlphaFoldDB" id="A0A2K0UR65"/>
<dbReference type="EMBL" id="MTYI01000004">
    <property type="protein sequence ID" value="PNP60264.1"/>
    <property type="molecule type" value="Genomic_DNA"/>
</dbReference>
<dbReference type="Proteomes" id="UP000236290">
    <property type="component" value="Unassembled WGS sequence"/>
</dbReference>
<dbReference type="Pfam" id="PF00109">
    <property type="entry name" value="ketoacyl-synt"/>
    <property type="match status" value="1"/>
</dbReference>
<feature type="domain" description="Beta-ketoacyl synthase-like N-terminal" evidence="2">
    <location>
        <begin position="35"/>
        <end position="152"/>
    </location>
</feature>
<feature type="compositionally biased region" description="Polar residues" evidence="1">
    <location>
        <begin position="17"/>
        <end position="26"/>
    </location>
</feature>
<evidence type="ECO:0000256" key="1">
    <source>
        <dbReference type="SAM" id="MobiDB-lite"/>
    </source>
</evidence>